<organism evidence="1 2">
    <name type="scientific">Lacticaseibacillus hegangensis</name>
    <dbReference type="NCBI Taxonomy" id="2486010"/>
    <lineage>
        <taxon>Bacteria</taxon>
        <taxon>Bacillati</taxon>
        <taxon>Bacillota</taxon>
        <taxon>Bacilli</taxon>
        <taxon>Lactobacillales</taxon>
        <taxon>Lactobacillaceae</taxon>
        <taxon>Lacticaseibacillus</taxon>
    </lineage>
</organism>
<dbReference type="EMBL" id="JBHTOK010000063">
    <property type="protein sequence ID" value="MFD1441194.1"/>
    <property type="molecule type" value="Genomic_DNA"/>
</dbReference>
<reference evidence="2" key="1">
    <citation type="journal article" date="2019" name="Int. J. Syst. Evol. Microbiol.">
        <title>The Global Catalogue of Microorganisms (GCM) 10K type strain sequencing project: providing services to taxonomists for standard genome sequencing and annotation.</title>
        <authorList>
            <consortium name="The Broad Institute Genomics Platform"/>
            <consortium name="The Broad Institute Genome Sequencing Center for Infectious Disease"/>
            <person name="Wu L."/>
            <person name="Ma J."/>
        </authorList>
    </citation>
    <scope>NUCLEOTIDE SEQUENCE [LARGE SCALE GENOMIC DNA]</scope>
    <source>
        <strain evidence="2">CCM 8912</strain>
    </source>
</reference>
<evidence type="ECO:0000313" key="2">
    <source>
        <dbReference type="Proteomes" id="UP001597212"/>
    </source>
</evidence>
<dbReference type="Proteomes" id="UP001597212">
    <property type="component" value="Unassembled WGS sequence"/>
</dbReference>
<accession>A0ABW4CWL6</accession>
<protein>
    <recommendedName>
        <fullName evidence="3">Phage protein</fullName>
    </recommendedName>
</protein>
<evidence type="ECO:0008006" key="3">
    <source>
        <dbReference type="Google" id="ProtNLM"/>
    </source>
</evidence>
<gene>
    <name evidence="1" type="ORF">ACFQ5K_07390</name>
</gene>
<dbReference type="RefSeq" id="WP_125754710.1">
    <property type="nucleotide sequence ID" value="NZ_JBHTOK010000063.1"/>
</dbReference>
<proteinExistence type="predicted"/>
<evidence type="ECO:0000313" key="1">
    <source>
        <dbReference type="EMBL" id="MFD1441194.1"/>
    </source>
</evidence>
<name>A0ABW4CWL6_9LACO</name>
<sequence>MEKIVLESSVVKFAIEIENKNDGKTTEVVLGVDFSDEALIAEKAKADLRKKKIAQLEDEYSDVVGSELTDDNIKRALEAFSKTLQLAFDTDFGAGTYDKLAKASGGNSFINLLILYQRIDQIVSSKIEAKLANIQRKSDNRKAHYLKNRKRH</sequence>
<keyword evidence="2" id="KW-1185">Reference proteome</keyword>
<comment type="caution">
    <text evidence="1">The sequence shown here is derived from an EMBL/GenBank/DDBJ whole genome shotgun (WGS) entry which is preliminary data.</text>
</comment>